<dbReference type="Proteomes" id="UP000014974">
    <property type="component" value="Unassembled WGS sequence"/>
</dbReference>
<reference evidence="3 4" key="1">
    <citation type="journal article" date="2013" name="Genome Announc.">
        <title>Draft Genome Sequence of Cyclobacterium qasimii Strain M12-11BT, Isolated from Arctic Marine Sediment.</title>
        <authorList>
            <person name="Shivaji S."/>
            <person name="Ara S."/>
            <person name="Singh A."/>
            <person name="Kumar Pinnaka A."/>
        </authorList>
    </citation>
    <scope>NUCLEOTIDE SEQUENCE [LARGE SCALE GENOMIC DNA]</scope>
    <source>
        <strain evidence="3 4">M12-11B</strain>
    </source>
</reference>
<protein>
    <submittedName>
        <fullName evidence="3">Putative membrane protein</fullName>
    </submittedName>
</protein>
<accession>S7WRT8</accession>
<evidence type="ECO:0000259" key="2">
    <source>
        <dbReference type="Pfam" id="PF25842"/>
    </source>
</evidence>
<evidence type="ECO:0000256" key="1">
    <source>
        <dbReference type="SAM" id="Phobius"/>
    </source>
</evidence>
<feature type="transmembrane region" description="Helical" evidence="1">
    <location>
        <begin position="15"/>
        <end position="39"/>
    </location>
</feature>
<evidence type="ECO:0000313" key="4">
    <source>
        <dbReference type="Proteomes" id="UP000014974"/>
    </source>
</evidence>
<evidence type="ECO:0000313" key="3">
    <source>
        <dbReference type="EMBL" id="EPR66808.1"/>
    </source>
</evidence>
<dbReference type="Pfam" id="PF25842">
    <property type="entry name" value="NfeD_TM"/>
    <property type="match status" value="1"/>
</dbReference>
<feature type="domain" description="Membrane protein NfeD2 N-terminal transmembrane" evidence="2">
    <location>
        <begin position="10"/>
        <end position="46"/>
    </location>
</feature>
<name>S7WRT8_9BACT</name>
<dbReference type="InterPro" id="IPR058653">
    <property type="entry name" value="NfeD2_TM"/>
</dbReference>
<proteinExistence type="predicted"/>
<dbReference type="AlphaFoldDB" id="S7WRT8"/>
<sequence length="49" mass="5574">MRKLELFGVPIQTMYLYTLIIAGSLTLLFLFFGDVFAGLPEGIPFLIRH</sequence>
<dbReference type="EMBL" id="ATNM01000140">
    <property type="protein sequence ID" value="EPR66808.1"/>
    <property type="molecule type" value="Genomic_DNA"/>
</dbReference>
<dbReference type="PATRIC" id="fig|641524.5.peg.4146"/>
<keyword evidence="1" id="KW-0812">Transmembrane</keyword>
<dbReference type="STRING" id="641524.ADICYQ_4180"/>
<comment type="caution">
    <text evidence="3">The sequence shown here is derived from an EMBL/GenBank/DDBJ whole genome shotgun (WGS) entry which is preliminary data.</text>
</comment>
<keyword evidence="1" id="KW-0472">Membrane</keyword>
<keyword evidence="1" id="KW-1133">Transmembrane helix</keyword>
<organism evidence="3 4">
    <name type="scientific">Cyclobacterium qasimii M12-11B</name>
    <dbReference type="NCBI Taxonomy" id="641524"/>
    <lineage>
        <taxon>Bacteria</taxon>
        <taxon>Pseudomonadati</taxon>
        <taxon>Bacteroidota</taxon>
        <taxon>Cytophagia</taxon>
        <taxon>Cytophagales</taxon>
        <taxon>Cyclobacteriaceae</taxon>
        <taxon>Cyclobacterium</taxon>
    </lineage>
</organism>
<gene>
    <name evidence="3" type="ORF">ADICYQ_4180</name>
</gene>